<dbReference type="Proteomes" id="UP000315113">
    <property type="component" value="Unassembled WGS sequence"/>
</dbReference>
<organism evidence="2 3">
    <name type="scientific">Microcystis aeruginosa Ma_MB_F_20061100_S20D</name>
    <dbReference type="NCBI Taxonomy" id="2486253"/>
    <lineage>
        <taxon>Bacteria</taxon>
        <taxon>Bacillati</taxon>
        <taxon>Cyanobacteriota</taxon>
        <taxon>Cyanophyceae</taxon>
        <taxon>Oscillatoriophycideae</taxon>
        <taxon>Chroococcales</taxon>
        <taxon>Microcystaceae</taxon>
        <taxon>Microcystis</taxon>
    </lineage>
</organism>
<dbReference type="SUPFAM" id="SSF103481">
    <property type="entry name" value="Multidrug resistance efflux transporter EmrE"/>
    <property type="match status" value="1"/>
</dbReference>
<gene>
    <name evidence="2" type="ORF">EWV78_13445</name>
</gene>
<evidence type="ECO:0000313" key="2">
    <source>
        <dbReference type="EMBL" id="TRU34417.1"/>
    </source>
</evidence>
<proteinExistence type="predicted"/>
<feature type="transmembrane region" description="Helical" evidence="1">
    <location>
        <begin position="74"/>
        <end position="95"/>
    </location>
</feature>
<dbReference type="EMBL" id="SFBH01000102">
    <property type="protein sequence ID" value="TRU34417.1"/>
    <property type="molecule type" value="Genomic_DNA"/>
</dbReference>
<comment type="caution">
    <text evidence="2">The sequence shown here is derived from an EMBL/GenBank/DDBJ whole genome shotgun (WGS) entry which is preliminary data.</text>
</comment>
<dbReference type="AlphaFoldDB" id="A0A552EIW3"/>
<reference evidence="2 3" key="1">
    <citation type="submission" date="2019-01" db="EMBL/GenBank/DDBJ databases">
        <title>Coherence of Microcystis species and biogeography revealed through population genomics.</title>
        <authorList>
            <person name="Perez-Carrascal O.M."/>
            <person name="Terrat Y."/>
            <person name="Giani A."/>
            <person name="Fortin N."/>
            <person name="Tromas N."/>
            <person name="Shapiro B.J."/>
        </authorList>
    </citation>
    <scope>NUCLEOTIDE SEQUENCE [LARGE SCALE GENOMIC DNA]</scope>
    <source>
        <strain evidence="2">Ma_MB_F_20061100_S20D</strain>
    </source>
</reference>
<name>A0A552EIW3_MICAE</name>
<keyword evidence="1" id="KW-1133">Transmembrane helix</keyword>
<evidence type="ECO:0000256" key="1">
    <source>
        <dbReference type="SAM" id="Phobius"/>
    </source>
</evidence>
<dbReference type="InterPro" id="IPR037185">
    <property type="entry name" value="EmrE-like"/>
</dbReference>
<keyword evidence="1" id="KW-0812">Transmembrane</keyword>
<evidence type="ECO:0008006" key="4">
    <source>
        <dbReference type="Google" id="ProtNLM"/>
    </source>
</evidence>
<evidence type="ECO:0000313" key="3">
    <source>
        <dbReference type="Proteomes" id="UP000315113"/>
    </source>
</evidence>
<feature type="transmembrane region" description="Helical" evidence="1">
    <location>
        <begin position="48"/>
        <end position="67"/>
    </location>
</feature>
<dbReference type="Gene3D" id="1.10.3730.20">
    <property type="match status" value="1"/>
</dbReference>
<feature type="transmembrane region" description="Helical" evidence="1">
    <location>
        <begin position="101"/>
        <end position="120"/>
    </location>
</feature>
<keyword evidence="1" id="KW-0472">Membrane</keyword>
<protein>
    <recommendedName>
        <fullName evidence="4">EamA domain-containing protein</fullName>
    </recommendedName>
</protein>
<accession>A0A552EIW3</accession>
<sequence>MKTYLLILPIALLVTYSQLIVKWRSNTVAQHSAQDLSTQFLKLLSDPVIISAYGAALLASFAWLYVVTKLPLTVAFPVYIGVTFFMVFIGGWFFLSEAITITKLIAVLLIFLGIVLGVTADA</sequence>